<accession>A0ABR2L5R9</accession>
<name>A0ABR2L5R9_9EUKA</name>
<evidence type="ECO:0000259" key="1">
    <source>
        <dbReference type="Pfam" id="PF00248"/>
    </source>
</evidence>
<dbReference type="PROSITE" id="PS00062">
    <property type="entry name" value="ALDOKETO_REDUCTASE_2"/>
    <property type="match status" value="1"/>
</dbReference>
<dbReference type="Proteomes" id="UP001470230">
    <property type="component" value="Unassembled WGS sequence"/>
</dbReference>
<dbReference type="EMBL" id="JAPFFF010000002">
    <property type="protein sequence ID" value="KAK8897575.1"/>
    <property type="molecule type" value="Genomic_DNA"/>
</dbReference>
<dbReference type="PROSITE" id="PS00798">
    <property type="entry name" value="ALDOKETO_REDUCTASE_1"/>
    <property type="match status" value="1"/>
</dbReference>
<dbReference type="PIRSF" id="PIRSF000097">
    <property type="entry name" value="AKR"/>
    <property type="match status" value="1"/>
</dbReference>
<proteinExistence type="predicted"/>
<comment type="caution">
    <text evidence="2">The sequence shown here is derived from an EMBL/GenBank/DDBJ whole genome shotgun (WGS) entry which is preliminary data.</text>
</comment>
<dbReference type="InterPro" id="IPR023210">
    <property type="entry name" value="NADP_OxRdtase_dom"/>
</dbReference>
<evidence type="ECO:0000313" key="2">
    <source>
        <dbReference type="EMBL" id="KAK8897575.1"/>
    </source>
</evidence>
<feature type="domain" description="NADP-dependent oxidoreductase" evidence="1">
    <location>
        <begin position="14"/>
        <end position="253"/>
    </location>
</feature>
<dbReference type="InterPro" id="IPR018170">
    <property type="entry name" value="Aldo/ket_reductase_CS"/>
</dbReference>
<dbReference type="InterPro" id="IPR036812">
    <property type="entry name" value="NAD(P)_OxRdtase_dom_sf"/>
</dbReference>
<dbReference type="PRINTS" id="PR00069">
    <property type="entry name" value="ALDKETRDTASE"/>
</dbReference>
<dbReference type="PANTHER" id="PTHR43827:SF14">
    <property type="entry name" value="NADP-DEPENDENT OXIDOREDUCTASE DOMAIN-CONTAINING PROTEIN"/>
    <property type="match status" value="1"/>
</dbReference>
<reference evidence="2 3" key="1">
    <citation type="submission" date="2024-04" db="EMBL/GenBank/DDBJ databases">
        <title>Tritrichomonas musculus Genome.</title>
        <authorList>
            <person name="Alves-Ferreira E."/>
            <person name="Grigg M."/>
            <person name="Lorenzi H."/>
            <person name="Galac M."/>
        </authorList>
    </citation>
    <scope>NUCLEOTIDE SEQUENCE [LARGE SCALE GENOMIC DNA]</scope>
    <source>
        <strain evidence="2 3">EAF2021</strain>
    </source>
</reference>
<keyword evidence="3" id="KW-1185">Reference proteome</keyword>
<dbReference type="Gene3D" id="3.20.20.100">
    <property type="entry name" value="NADP-dependent oxidoreductase domain"/>
    <property type="match status" value="1"/>
</dbReference>
<organism evidence="2 3">
    <name type="scientific">Tritrichomonas musculus</name>
    <dbReference type="NCBI Taxonomy" id="1915356"/>
    <lineage>
        <taxon>Eukaryota</taxon>
        <taxon>Metamonada</taxon>
        <taxon>Parabasalia</taxon>
        <taxon>Tritrichomonadida</taxon>
        <taxon>Tritrichomonadidae</taxon>
        <taxon>Tritrichomonas</taxon>
    </lineage>
</organism>
<dbReference type="InterPro" id="IPR020471">
    <property type="entry name" value="AKR"/>
</dbReference>
<dbReference type="SUPFAM" id="SSF51430">
    <property type="entry name" value="NAD(P)-linked oxidoreductase"/>
    <property type="match status" value="1"/>
</dbReference>
<evidence type="ECO:0000313" key="3">
    <source>
        <dbReference type="Proteomes" id="UP001470230"/>
    </source>
</evidence>
<sequence length="280" mass="32060">MTIELSNGIKIPSIGIGTFLLQPDVAQKSVEAALKDGYRLIDTANAYMNEKAVGRAMKNSGIPRNEIFLSTKLWPTVYEDQDAVEKTLKRLQTDYIDLLFIHQPAGNYMAGYRQIEKAYKEGKVKSIGISNFHDAKLERLLKECEIKPHVIQTECHPYWTQHNLMDTLKPYGTVLMAWYPLGHGDKGLINERIFNTLAQKYHKSNAQIILKWHIQKGFIVIPGSSNPAHIASNFDIFDFDLTNEEMDQIAHLDDKKRYYIPDDAKEESYAGMKMDFDSQK</sequence>
<gene>
    <name evidence="2" type="ORF">M9Y10_015534</name>
</gene>
<protein>
    <recommendedName>
        <fullName evidence="1">NADP-dependent oxidoreductase domain-containing protein</fullName>
    </recommendedName>
</protein>
<dbReference type="PANTHER" id="PTHR43827">
    <property type="entry name" value="2,5-DIKETO-D-GLUCONIC ACID REDUCTASE"/>
    <property type="match status" value="1"/>
</dbReference>
<dbReference type="Pfam" id="PF00248">
    <property type="entry name" value="Aldo_ket_red"/>
    <property type="match status" value="1"/>
</dbReference>